<keyword evidence="1" id="KW-0472">Membrane</keyword>
<name>A0ABX7F691_9RHOB</name>
<evidence type="ECO:0000313" key="4">
    <source>
        <dbReference type="Proteomes" id="UP000596387"/>
    </source>
</evidence>
<sequence length="156" mass="16899">MAVGVICAIWIAADVAKRPQHMVVMQLVWPICALFGGPMLLWFYLRYGRAMPTSAEGHAEHQGNHGQHHHRGNIPHAAAVAKSALHCGAGCTLADIVGENLAAAAPVVLKPFDYPAFFADELYAVWGLDFVLALIIGIAFQYFAIRLTCPPLVPRS</sequence>
<gene>
    <name evidence="3" type="ORF">GQA70_05505</name>
</gene>
<feature type="transmembrane region" description="Helical" evidence="1">
    <location>
        <begin position="27"/>
        <end position="45"/>
    </location>
</feature>
<keyword evidence="1" id="KW-1133">Transmembrane helix</keyword>
<dbReference type="Proteomes" id="UP000596387">
    <property type="component" value="Chromosome"/>
</dbReference>
<feature type="transmembrane region" description="Helical" evidence="1">
    <location>
        <begin position="123"/>
        <end position="145"/>
    </location>
</feature>
<proteinExistence type="predicted"/>
<protein>
    <submittedName>
        <fullName evidence="3">DUF4396 domain-containing protein</fullName>
    </submittedName>
</protein>
<evidence type="ECO:0000256" key="1">
    <source>
        <dbReference type="SAM" id="Phobius"/>
    </source>
</evidence>
<keyword evidence="4" id="KW-1185">Reference proteome</keyword>
<dbReference type="InterPro" id="IPR025509">
    <property type="entry name" value="DUF4396"/>
</dbReference>
<dbReference type="RefSeq" id="WP_023851426.1">
    <property type="nucleotide sequence ID" value="NZ_CP047166.1"/>
</dbReference>
<feature type="domain" description="DUF4396" evidence="2">
    <location>
        <begin position="79"/>
        <end position="147"/>
    </location>
</feature>
<organism evidence="3 4">
    <name type="scientific">Ponticoccus alexandrii</name>
    <dbReference type="NCBI Taxonomy" id="1943633"/>
    <lineage>
        <taxon>Bacteria</taxon>
        <taxon>Pseudomonadati</taxon>
        <taxon>Pseudomonadota</taxon>
        <taxon>Alphaproteobacteria</taxon>
        <taxon>Rhodobacterales</taxon>
        <taxon>Roseobacteraceae</taxon>
        <taxon>Ponticoccus</taxon>
    </lineage>
</organism>
<evidence type="ECO:0000313" key="3">
    <source>
        <dbReference type="EMBL" id="QRF65822.1"/>
    </source>
</evidence>
<reference evidence="3 4" key="1">
    <citation type="submission" date="2019-12" db="EMBL/GenBank/DDBJ databases">
        <title>Complete Genome Sequence of a Quorum-Sensing Bacterium,Rhodobacteraceae bacterium C31, Isolated from a marine microalgae symbiotic bacteria.</title>
        <authorList>
            <person name="Zhang Y."/>
        </authorList>
    </citation>
    <scope>NUCLEOTIDE SEQUENCE [LARGE SCALE GENOMIC DNA]</scope>
    <source>
        <strain evidence="3 4">C31</strain>
    </source>
</reference>
<keyword evidence="1" id="KW-0812">Transmembrane</keyword>
<dbReference type="Pfam" id="PF14342">
    <property type="entry name" value="DUF4396"/>
    <property type="match status" value="1"/>
</dbReference>
<dbReference type="EMBL" id="CP047166">
    <property type="protein sequence ID" value="QRF65822.1"/>
    <property type="molecule type" value="Genomic_DNA"/>
</dbReference>
<evidence type="ECO:0000259" key="2">
    <source>
        <dbReference type="Pfam" id="PF14342"/>
    </source>
</evidence>
<accession>A0ABX7F691</accession>